<dbReference type="AlphaFoldDB" id="A0A0A9BBF0"/>
<accession>A0A0A9BBF0</accession>
<name>A0A0A9BBF0_ARUDO</name>
<organism evidence="1">
    <name type="scientific">Arundo donax</name>
    <name type="common">Giant reed</name>
    <name type="synonym">Donax arundinaceus</name>
    <dbReference type="NCBI Taxonomy" id="35708"/>
    <lineage>
        <taxon>Eukaryota</taxon>
        <taxon>Viridiplantae</taxon>
        <taxon>Streptophyta</taxon>
        <taxon>Embryophyta</taxon>
        <taxon>Tracheophyta</taxon>
        <taxon>Spermatophyta</taxon>
        <taxon>Magnoliopsida</taxon>
        <taxon>Liliopsida</taxon>
        <taxon>Poales</taxon>
        <taxon>Poaceae</taxon>
        <taxon>PACMAD clade</taxon>
        <taxon>Arundinoideae</taxon>
        <taxon>Arundineae</taxon>
        <taxon>Arundo</taxon>
    </lineage>
</organism>
<evidence type="ECO:0000313" key="1">
    <source>
        <dbReference type="EMBL" id="JAD60636.1"/>
    </source>
</evidence>
<reference evidence="1" key="2">
    <citation type="journal article" date="2015" name="Data Brief">
        <title>Shoot transcriptome of the giant reed, Arundo donax.</title>
        <authorList>
            <person name="Barrero R.A."/>
            <person name="Guerrero F.D."/>
            <person name="Moolhuijzen P."/>
            <person name="Goolsby J.A."/>
            <person name="Tidwell J."/>
            <person name="Bellgard S.E."/>
            <person name="Bellgard M.I."/>
        </authorList>
    </citation>
    <scope>NUCLEOTIDE SEQUENCE</scope>
    <source>
        <tissue evidence="1">Shoot tissue taken approximately 20 cm above the soil surface</tissue>
    </source>
</reference>
<sequence length="24" mass="2964">MLICSYIRFYILLSIYHVHFGLNF</sequence>
<proteinExistence type="predicted"/>
<reference evidence="1" key="1">
    <citation type="submission" date="2014-09" db="EMBL/GenBank/DDBJ databases">
        <authorList>
            <person name="Magalhaes I.L.F."/>
            <person name="Oliveira U."/>
            <person name="Santos F.R."/>
            <person name="Vidigal T.H.D.A."/>
            <person name="Brescovit A.D."/>
            <person name="Santos A.J."/>
        </authorList>
    </citation>
    <scope>NUCLEOTIDE SEQUENCE</scope>
    <source>
        <tissue evidence="1">Shoot tissue taken approximately 20 cm above the soil surface</tissue>
    </source>
</reference>
<dbReference type="EMBL" id="GBRH01237259">
    <property type="protein sequence ID" value="JAD60636.1"/>
    <property type="molecule type" value="Transcribed_RNA"/>
</dbReference>
<protein>
    <submittedName>
        <fullName evidence="1">Uncharacterized protein</fullName>
    </submittedName>
</protein>